<comment type="similarity">
    <text evidence="1">Belongs to the sulfatase family.</text>
</comment>
<evidence type="ECO:0000256" key="2">
    <source>
        <dbReference type="ARBA" id="ARBA00022801"/>
    </source>
</evidence>
<evidence type="ECO:0000313" key="7">
    <source>
        <dbReference type="Proteomes" id="UP000014207"/>
    </source>
</evidence>
<dbReference type="InterPro" id="IPR000917">
    <property type="entry name" value="Sulfatase_N"/>
</dbReference>
<organism evidence="6 7">
    <name type="scientific">Bacteroides thetaiotaomicron dnLKV9</name>
    <dbReference type="NCBI Taxonomy" id="1235785"/>
    <lineage>
        <taxon>Bacteria</taxon>
        <taxon>Pseudomonadati</taxon>
        <taxon>Bacteroidota</taxon>
        <taxon>Bacteroidia</taxon>
        <taxon>Bacteroidales</taxon>
        <taxon>Bacteroidaceae</taxon>
        <taxon>Bacteroides</taxon>
    </lineage>
</organism>
<dbReference type="InterPro" id="IPR052701">
    <property type="entry name" value="GAG_Ulvan_Degrading_Sulfatases"/>
</dbReference>
<protein>
    <recommendedName>
        <fullName evidence="5">Sulfatase N-terminal domain-containing protein</fullName>
    </recommendedName>
</protein>
<dbReference type="GO" id="GO:0016787">
    <property type="term" value="F:hydrolase activity"/>
    <property type="evidence" value="ECO:0007669"/>
    <property type="project" value="UniProtKB-KW"/>
</dbReference>
<comment type="PTM">
    <text evidence="3">The conversion to 3-oxoalanine (also known as C-formylglycine, FGly), of a serine or cysteine residue in prokaryotes and of a cysteine residue in eukaryotes, is critical for catalytic activity.</text>
</comment>
<keyword evidence="4" id="KW-0732">Signal</keyword>
<feature type="chain" id="PRO_5004472710" description="Sulfatase N-terminal domain-containing protein" evidence="4">
    <location>
        <begin position="33"/>
        <end position="528"/>
    </location>
</feature>
<gene>
    <name evidence="6" type="ORF">C799_04796</name>
</gene>
<dbReference type="PROSITE" id="PS00523">
    <property type="entry name" value="SULFATASE_1"/>
    <property type="match status" value="1"/>
</dbReference>
<feature type="signal peptide" evidence="4">
    <location>
        <begin position="1"/>
        <end position="32"/>
    </location>
</feature>
<dbReference type="Gene3D" id="3.40.720.10">
    <property type="entry name" value="Alkaline Phosphatase, subunit A"/>
    <property type="match status" value="1"/>
</dbReference>
<dbReference type="HOGENOM" id="CLU_006332_10_3_10"/>
<dbReference type="Pfam" id="PF00884">
    <property type="entry name" value="Sulfatase"/>
    <property type="match status" value="1"/>
</dbReference>
<evidence type="ECO:0000259" key="5">
    <source>
        <dbReference type="Pfam" id="PF00884"/>
    </source>
</evidence>
<keyword evidence="2" id="KW-0378">Hydrolase</keyword>
<reference evidence="6 7" key="1">
    <citation type="submission" date="2013-04" db="EMBL/GenBank/DDBJ databases">
        <title>The Genome Sequence of Bacteroides thetaiotaomicron dnLKV9.</title>
        <authorList>
            <consortium name="The Broad Institute Genomics Platform"/>
            <consortium name="The Broad Institute Genome Sequencing Center for Infectious Disease"/>
            <person name="Earl A."/>
            <person name="Xavier R."/>
            <person name="Kuhn K."/>
            <person name="Stappenbeck T."/>
            <person name="Walker B."/>
            <person name="Young S."/>
            <person name="Zeng Q."/>
            <person name="Gargeya S."/>
            <person name="Fitzgerald M."/>
            <person name="Haas B."/>
            <person name="Abouelleil A."/>
            <person name="Allen A.W."/>
            <person name="Alvarado L."/>
            <person name="Arachchi H.M."/>
            <person name="Berlin A.M."/>
            <person name="Chapman S.B."/>
            <person name="Gainer-Dewar J."/>
            <person name="Goldberg J."/>
            <person name="Griggs A."/>
            <person name="Gujja S."/>
            <person name="Hansen M."/>
            <person name="Howarth C."/>
            <person name="Imamovic A."/>
            <person name="Ireland A."/>
            <person name="Larimer J."/>
            <person name="McCowan C."/>
            <person name="Murphy C."/>
            <person name="Pearson M."/>
            <person name="Poon T.W."/>
            <person name="Priest M."/>
            <person name="Roberts A."/>
            <person name="Saif S."/>
            <person name="Shea T."/>
            <person name="Sisk P."/>
            <person name="Sykes S."/>
            <person name="Wortman J."/>
            <person name="Nusbaum C."/>
            <person name="Birren B."/>
        </authorList>
    </citation>
    <scope>NUCLEOTIDE SEQUENCE [LARGE SCALE GENOMIC DNA]</scope>
    <source>
        <strain evidence="7">dnLKV9</strain>
    </source>
</reference>
<dbReference type="InterPro" id="IPR017850">
    <property type="entry name" value="Alkaline_phosphatase_core_sf"/>
</dbReference>
<dbReference type="EMBL" id="ASSM01000019">
    <property type="protein sequence ID" value="EOR96874.1"/>
    <property type="molecule type" value="Genomic_DNA"/>
</dbReference>
<evidence type="ECO:0000256" key="3">
    <source>
        <dbReference type="PIRSR" id="PIRSR600917-52"/>
    </source>
</evidence>
<dbReference type="AlphaFoldDB" id="R9H6S4"/>
<dbReference type="PANTHER" id="PTHR43751">
    <property type="entry name" value="SULFATASE"/>
    <property type="match status" value="1"/>
</dbReference>
<dbReference type="InterPro" id="IPR024607">
    <property type="entry name" value="Sulfatase_CS"/>
</dbReference>
<dbReference type="CDD" id="cd16143">
    <property type="entry name" value="ARS_like"/>
    <property type="match status" value="1"/>
</dbReference>
<dbReference type="Gene3D" id="3.30.1120.10">
    <property type="match status" value="1"/>
</dbReference>
<dbReference type="Proteomes" id="UP000014207">
    <property type="component" value="Unassembled WGS sequence"/>
</dbReference>
<dbReference type="PROSITE" id="PS00149">
    <property type="entry name" value="SULFATASE_2"/>
    <property type="match status" value="1"/>
</dbReference>
<evidence type="ECO:0000256" key="4">
    <source>
        <dbReference type="SAM" id="SignalP"/>
    </source>
</evidence>
<evidence type="ECO:0000256" key="1">
    <source>
        <dbReference type="ARBA" id="ARBA00008779"/>
    </source>
</evidence>
<evidence type="ECO:0000313" key="6">
    <source>
        <dbReference type="EMBL" id="EOR96874.1"/>
    </source>
</evidence>
<dbReference type="PATRIC" id="fig|1235785.3.peg.4826"/>
<feature type="domain" description="Sulfatase N-terminal" evidence="5">
    <location>
        <begin position="51"/>
        <end position="421"/>
    </location>
</feature>
<dbReference type="PANTHER" id="PTHR43751:SF6">
    <property type="entry name" value="N-ACETYLGALACTOSAMINE-6-O-SULFATASE"/>
    <property type="match status" value="1"/>
</dbReference>
<comment type="caution">
    <text evidence="6">The sequence shown here is derived from an EMBL/GenBank/DDBJ whole genome shotgun (WGS) entry which is preliminary data.</text>
</comment>
<feature type="modified residue" description="3-oxoalanine (Ser)" evidence="3">
    <location>
        <position position="99"/>
    </location>
</feature>
<sequence length="528" mass="58337">MSTNNTLITYKQKNMKQYVLLAFLSPVACLMAATGQKGGKVKTKVNTPKQPNVIFIYADDLGYGDLECYGAKNVKTPYVDQLAESGIRFTNAHATAATSTPSRYSMLTGKYAWRVPGTGVAAGNAGMIIRPETYTMADVFKNSGYVTGAIGKWHLGLGDKTGTQDWNAPLPTALGDLGFDYSYIMAATADRVPCVFIENGKVANYDPSAPIEVSYQKPFPGEPLGKDHPELLYNMKHSHGHDMAIVNGIGRIGYMKGGGKALWKDENIADSITAHAINFINEHKDQPFFLYFATNDVHVPRFPHERFRGKNKMGVRGDAIAQFDWTVGQITTALEKIGLRENTLIILSSDNGPVVDDGYDDHAEELLNGHRPAGPFRGNKYSAFEGGTAVPAIVSWPKEIPGSQVSDALVSQIDWFASMAAFVNAKLPKGSAPDSQNRLSTWLGKDRTDRPWIIEESSTMCVRTKDWKYIEPHDGPAMITWGPKVETGSLKTPQLYDMRTSEFENENLADKYPDVVYEMQNILRRVRK</sequence>
<dbReference type="SUPFAM" id="SSF53649">
    <property type="entry name" value="Alkaline phosphatase-like"/>
    <property type="match status" value="1"/>
</dbReference>
<accession>R9H6S4</accession>
<proteinExistence type="inferred from homology"/>
<name>R9H6S4_BACT4</name>